<dbReference type="Proteomes" id="UP001165122">
    <property type="component" value="Unassembled WGS sequence"/>
</dbReference>
<keyword evidence="4" id="KW-0408">Iron</keyword>
<dbReference type="Pfam" id="PF12831">
    <property type="entry name" value="FAD_oxidored"/>
    <property type="match status" value="1"/>
</dbReference>
<evidence type="ECO:0000256" key="2">
    <source>
        <dbReference type="ARBA" id="ARBA00022723"/>
    </source>
</evidence>
<evidence type="ECO:0000313" key="7">
    <source>
        <dbReference type="Proteomes" id="UP001165122"/>
    </source>
</evidence>
<dbReference type="Gene3D" id="3.50.50.60">
    <property type="entry name" value="FAD/NAD(P)-binding domain"/>
    <property type="match status" value="1"/>
</dbReference>
<dbReference type="GO" id="GO:0046872">
    <property type="term" value="F:metal ion binding"/>
    <property type="evidence" value="ECO:0007669"/>
    <property type="project" value="UniProtKB-KW"/>
</dbReference>
<dbReference type="PANTHER" id="PTHR43498">
    <property type="entry name" value="FERREDOXIN:COB-COM HETERODISULFIDE REDUCTASE SUBUNIT A"/>
    <property type="match status" value="1"/>
</dbReference>
<proteinExistence type="predicted"/>
<evidence type="ECO:0000256" key="4">
    <source>
        <dbReference type="ARBA" id="ARBA00023004"/>
    </source>
</evidence>
<organism evidence="6 7">
    <name type="scientific">Triparma laevis f. longispina</name>
    <dbReference type="NCBI Taxonomy" id="1714387"/>
    <lineage>
        <taxon>Eukaryota</taxon>
        <taxon>Sar</taxon>
        <taxon>Stramenopiles</taxon>
        <taxon>Ochrophyta</taxon>
        <taxon>Bolidophyceae</taxon>
        <taxon>Parmales</taxon>
        <taxon>Triparmaceae</taxon>
        <taxon>Triparma</taxon>
    </lineage>
</organism>
<sequence length="531" mass="58258">MSDYESKINRLIGRWEGKKAEGKETIEQHKRKEERDALRQTVTHTNPNASVETFRETMETPVVDKCDVLIVGGGPAGISAALAAARASTKESPIDVLIMERFGCFGGVITTVGMETLGWYRYEGCTVDSEGIGKELERVSKRMGGSDRKWAFNDSECLDTENFKFIADMLLEEAGCRTLLHTSFVDAIMDPDDSTKIIGVAVENKSGRGIIKAGRVVDCSGDADVAARAGARFTKLNRKDAMGLTTVFNVVGVNKEDFLKHIEKKPATYEDWSKTWQQDTTGKEDDLKSPYMQDEFSELNDSKKEKKEPISFGGSWSALTEKGEATNLNLVHMKGFDPLNAQDLTKAEIMGRKGVMEAVEALKKTVPGFNDVKLRNVAMTMGIRDSRKIIGKYNLTGRDVASQAKFEDTIGVFPEFIDGYNILILPTTGRFFEIPLRCLQPDTENLYVAGRCCAGDMVSHAAMRNMMACTVTGQGAGVAAAISFRNKEPASKVTVKDVQAELVRQEVNIHGYVGAGAEWASGMTSGIKSKI</sequence>
<evidence type="ECO:0000256" key="5">
    <source>
        <dbReference type="ARBA" id="ARBA00023014"/>
    </source>
</evidence>
<protein>
    <recommendedName>
        <fullName evidence="8">FAD-dependent oxidoreductase</fullName>
    </recommendedName>
</protein>
<evidence type="ECO:0008006" key="8">
    <source>
        <dbReference type="Google" id="ProtNLM"/>
    </source>
</evidence>
<reference evidence="7" key="1">
    <citation type="journal article" date="2023" name="Commun. Biol.">
        <title>Genome analysis of Parmales, the sister group of diatoms, reveals the evolutionary specialization of diatoms from phago-mixotrophs to photoautotrophs.</title>
        <authorList>
            <person name="Ban H."/>
            <person name="Sato S."/>
            <person name="Yoshikawa S."/>
            <person name="Yamada K."/>
            <person name="Nakamura Y."/>
            <person name="Ichinomiya M."/>
            <person name="Sato N."/>
            <person name="Blanc-Mathieu R."/>
            <person name="Endo H."/>
            <person name="Kuwata A."/>
            <person name="Ogata H."/>
        </authorList>
    </citation>
    <scope>NUCLEOTIDE SEQUENCE [LARGE SCALE GENOMIC DNA]</scope>
    <source>
        <strain evidence="7">NIES 3700</strain>
    </source>
</reference>
<keyword evidence="3" id="KW-0560">Oxidoreductase</keyword>
<name>A0A9W6ZX98_9STRA</name>
<gene>
    <name evidence="6" type="ORF">TrLO_g7133</name>
</gene>
<keyword evidence="1" id="KW-0004">4Fe-4S</keyword>
<dbReference type="OrthoDB" id="7777654at2759"/>
<accession>A0A9W6ZX98</accession>
<dbReference type="GO" id="GO:0016491">
    <property type="term" value="F:oxidoreductase activity"/>
    <property type="evidence" value="ECO:0007669"/>
    <property type="project" value="UniProtKB-KW"/>
</dbReference>
<evidence type="ECO:0000313" key="6">
    <source>
        <dbReference type="EMBL" id="GMH59651.1"/>
    </source>
</evidence>
<dbReference type="InterPro" id="IPR039650">
    <property type="entry name" value="HdrA-like"/>
</dbReference>
<keyword evidence="7" id="KW-1185">Reference proteome</keyword>
<comment type="caution">
    <text evidence="6">The sequence shown here is derived from an EMBL/GenBank/DDBJ whole genome shotgun (WGS) entry which is preliminary data.</text>
</comment>
<dbReference type="GO" id="GO:0051539">
    <property type="term" value="F:4 iron, 4 sulfur cluster binding"/>
    <property type="evidence" value="ECO:0007669"/>
    <property type="project" value="UniProtKB-KW"/>
</dbReference>
<dbReference type="PANTHER" id="PTHR43498:SF1">
    <property type="entry name" value="COB--COM HETERODISULFIDE REDUCTASE IRON-SULFUR SUBUNIT A"/>
    <property type="match status" value="1"/>
</dbReference>
<evidence type="ECO:0000256" key="1">
    <source>
        <dbReference type="ARBA" id="ARBA00022485"/>
    </source>
</evidence>
<dbReference type="SUPFAM" id="SSF51905">
    <property type="entry name" value="FAD/NAD(P)-binding domain"/>
    <property type="match status" value="1"/>
</dbReference>
<evidence type="ECO:0000256" key="3">
    <source>
        <dbReference type="ARBA" id="ARBA00023002"/>
    </source>
</evidence>
<keyword evidence="2" id="KW-0479">Metal-binding</keyword>
<keyword evidence="5" id="KW-0411">Iron-sulfur</keyword>
<dbReference type="InterPro" id="IPR036188">
    <property type="entry name" value="FAD/NAD-bd_sf"/>
</dbReference>
<dbReference type="EMBL" id="BRXW01000490">
    <property type="protein sequence ID" value="GMH59651.1"/>
    <property type="molecule type" value="Genomic_DNA"/>
</dbReference>
<dbReference type="AlphaFoldDB" id="A0A9W6ZX98"/>